<name>A0ABV7TBL8_9RHOB</name>
<dbReference type="EMBL" id="JBHRXI010000002">
    <property type="protein sequence ID" value="MFC3612914.1"/>
    <property type="molecule type" value="Genomic_DNA"/>
</dbReference>
<evidence type="ECO:0000313" key="2">
    <source>
        <dbReference type="Proteomes" id="UP001595629"/>
    </source>
</evidence>
<evidence type="ECO:0000313" key="1">
    <source>
        <dbReference type="EMBL" id="MFC3612914.1"/>
    </source>
</evidence>
<organism evidence="1 2">
    <name type="scientific">Lutimaribacter marinistellae</name>
    <dbReference type="NCBI Taxonomy" id="1820329"/>
    <lineage>
        <taxon>Bacteria</taxon>
        <taxon>Pseudomonadati</taxon>
        <taxon>Pseudomonadota</taxon>
        <taxon>Alphaproteobacteria</taxon>
        <taxon>Rhodobacterales</taxon>
        <taxon>Roseobacteraceae</taxon>
        <taxon>Lutimaribacter</taxon>
    </lineage>
</organism>
<proteinExistence type="predicted"/>
<dbReference type="RefSeq" id="WP_386734102.1">
    <property type="nucleotide sequence ID" value="NZ_JBHRXI010000002.1"/>
</dbReference>
<protein>
    <submittedName>
        <fullName evidence="1">Uncharacterized protein</fullName>
    </submittedName>
</protein>
<gene>
    <name evidence="1" type="ORF">ACFORG_03995</name>
</gene>
<keyword evidence="2" id="KW-1185">Reference proteome</keyword>
<reference evidence="2" key="1">
    <citation type="journal article" date="2019" name="Int. J. Syst. Evol. Microbiol.">
        <title>The Global Catalogue of Microorganisms (GCM) 10K type strain sequencing project: providing services to taxonomists for standard genome sequencing and annotation.</title>
        <authorList>
            <consortium name="The Broad Institute Genomics Platform"/>
            <consortium name="The Broad Institute Genome Sequencing Center for Infectious Disease"/>
            <person name="Wu L."/>
            <person name="Ma J."/>
        </authorList>
    </citation>
    <scope>NUCLEOTIDE SEQUENCE [LARGE SCALE GENOMIC DNA]</scope>
    <source>
        <strain evidence="2">KCTC 42911</strain>
    </source>
</reference>
<sequence length="274" mass="30680">MKPDTARSPQSNQCGQILETLKGNTAKLCKLQILNLRKRRKAVRCGALGSVRGEPMAFRGCLRGGPRDVSRQRDGGGETNVRSRLSFAVDAQKPGFLNVIQYFSENRFPKHEARSHVSPERREWSRSFMSLRKTIAMPYVNPPSNKRPDQLSNLDFILQALAAAGRLPCERPESGLPQHFTVENMQDLHIERHGGGWVANLQFRNVPAGQPDCVGTPDAFPFDEEEDALWAGMALVCRIATSSPELPFVRIGEDLVVPTYRAQSHSLSWKSEWT</sequence>
<accession>A0ABV7TBL8</accession>
<dbReference type="Proteomes" id="UP001595629">
    <property type="component" value="Unassembled WGS sequence"/>
</dbReference>
<comment type="caution">
    <text evidence="1">The sequence shown here is derived from an EMBL/GenBank/DDBJ whole genome shotgun (WGS) entry which is preliminary data.</text>
</comment>